<evidence type="ECO:0000313" key="1">
    <source>
        <dbReference type="EMBL" id="KAJ1105962.1"/>
    </source>
</evidence>
<organism evidence="1 2">
    <name type="scientific">Pleurodeles waltl</name>
    <name type="common">Iberian ribbed newt</name>
    <dbReference type="NCBI Taxonomy" id="8319"/>
    <lineage>
        <taxon>Eukaryota</taxon>
        <taxon>Metazoa</taxon>
        <taxon>Chordata</taxon>
        <taxon>Craniata</taxon>
        <taxon>Vertebrata</taxon>
        <taxon>Euteleostomi</taxon>
        <taxon>Amphibia</taxon>
        <taxon>Batrachia</taxon>
        <taxon>Caudata</taxon>
        <taxon>Salamandroidea</taxon>
        <taxon>Salamandridae</taxon>
        <taxon>Pleurodelinae</taxon>
        <taxon>Pleurodeles</taxon>
    </lineage>
</organism>
<accession>A0AAV7MUE0</accession>
<sequence>MLYGGDVSESLPPAPGVVLGSLMEVKKAAGWTSRLTLETPLWRGAYLLQLVVAWRSFTAWDTIGISTLGDVLHKGVLKSFQELRKNMLFIAHSFSDTYNADM</sequence>
<dbReference type="EMBL" id="JANPWB010000013">
    <property type="protein sequence ID" value="KAJ1105962.1"/>
    <property type="molecule type" value="Genomic_DNA"/>
</dbReference>
<name>A0AAV7MUE0_PLEWA</name>
<protein>
    <submittedName>
        <fullName evidence="1">Uncharacterized protein</fullName>
    </submittedName>
</protein>
<comment type="caution">
    <text evidence="1">The sequence shown here is derived from an EMBL/GenBank/DDBJ whole genome shotgun (WGS) entry which is preliminary data.</text>
</comment>
<reference evidence="1" key="1">
    <citation type="journal article" date="2022" name="bioRxiv">
        <title>Sequencing and chromosome-scale assembly of the giantPleurodeles waltlgenome.</title>
        <authorList>
            <person name="Brown T."/>
            <person name="Elewa A."/>
            <person name="Iarovenko S."/>
            <person name="Subramanian E."/>
            <person name="Araus A.J."/>
            <person name="Petzold A."/>
            <person name="Susuki M."/>
            <person name="Suzuki K.-i.T."/>
            <person name="Hayashi T."/>
            <person name="Toyoda A."/>
            <person name="Oliveira C."/>
            <person name="Osipova E."/>
            <person name="Leigh N.D."/>
            <person name="Simon A."/>
            <person name="Yun M.H."/>
        </authorList>
    </citation>
    <scope>NUCLEOTIDE SEQUENCE</scope>
    <source>
        <strain evidence="1">20211129_DDA</strain>
        <tissue evidence="1">Liver</tissue>
    </source>
</reference>
<keyword evidence="2" id="KW-1185">Reference proteome</keyword>
<dbReference type="Proteomes" id="UP001066276">
    <property type="component" value="Chromosome 9"/>
</dbReference>
<dbReference type="AlphaFoldDB" id="A0AAV7MUE0"/>
<evidence type="ECO:0000313" key="2">
    <source>
        <dbReference type="Proteomes" id="UP001066276"/>
    </source>
</evidence>
<gene>
    <name evidence="1" type="ORF">NDU88_003365</name>
</gene>
<proteinExistence type="predicted"/>